<dbReference type="eggNOG" id="ENOG5032TAD">
    <property type="taxonomic scope" value="Bacteria"/>
</dbReference>
<dbReference type="EMBL" id="AAMO01000001">
    <property type="protein sequence ID" value="EAQ05071.1"/>
    <property type="molecule type" value="Genomic_DNA"/>
</dbReference>
<feature type="transmembrane region" description="Helical" evidence="6">
    <location>
        <begin position="189"/>
        <end position="207"/>
    </location>
</feature>
<dbReference type="GO" id="GO:0016811">
    <property type="term" value="F:hydrolase activity, acting on carbon-nitrogen (but not peptide) bonds, in linear amides"/>
    <property type="evidence" value="ECO:0007669"/>
    <property type="project" value="InterPro"/>
</dbReference>
<dbReference type="AlphaFoldDB" id="A3TTU4"/>
<dbReference type="RefSeq" id="WP_009805688.1">
    <property type="nucleotide sequence ID" value="NZ_CH724131.1"/>
</dbReference>
<dbReference type="InterPro" id="IPR008901">
    <property type="entry name" value="ACER"/>
</dbReference>
<feature type="transmembrane region" description="Helical" evidence="6">
    <location>
        <begin position="51"/>
        <end position="68"/>
    </location>
</feature>
<dbReference type="GO" id="GO:0006672">
    <property type="term" value="P:ceramide metabolic process"/>
    <property type="evidence" value="ECO:0007669"/>
    <property type="project" value="InterPro"/>
</dbReference>
<evidence type="ECO:0000313" key="8">
    <source>
        <dbReference type="Proteomes" id="UP000004318"/>
    </source>
</evidence>
<accession>A3TTU4</accession>
<reference evidence="7 8" key="1">
    <citation type="journal article" date="2010" name="J. Bacteriol.">
        <title>Genome sequences of Oceanicola granulosus HTCC2516(T) and Oceanicola batsensis HTCC2597(TDelta).</title>
        <authorList>
            <person name="Thrash J.C."/>
            <person name="Cho J.C."/>
            <person name="Vergin K.L."/>
            <person name="Giovannoni S.J."/>
        </authorList>
    </citation>
    <scope>NUCLEOTIDE SEQUENCE [LARGE SCALE GENOMIC DNA]</scope>
    <source>
        <strain evidence="8">ATCC BAA-863 / DSM 15984 / KCTC 12145 / HTCC2597</strain>
    </source>
</reference>
<dbReference type="Pfam" id="PF05875">
    <property type="entry name" value="Ceramidase"/>
    <property type="match status" value="1"/>
</dbReference>
<keyword evidence="5 6" id="KW-0472">Membrane</keyword>
<organism evidence="7 8">
    <name type="scientific">Pseudooceanicola batsensis (strain ATCC BAA-863 / DSM 15984 / KCTC 12145 / HTCC2597)</name>
    <name type="common">Oceanicola batsensis</name>
    <dbReference type="NCBI Taxonomy" id="252305"/>
    <lineage>
        <taxon>Bacteria</taxon>
        <taxon>Pseudomonadati</taxon>
        <taxon>Pseudomonadota</taxon>
        <taxon>Alphaproteobacteria</taxon>
        <taxon>Rhodobacterales</taxon>
        <taxon>Paracoccaceae</taxon>
        <taxon>Pseudooceanicola</taxon>
    </lineage>
</organism>
<evidence type="ECO:0000256" key="5">
    <source>
        <dbReference type="ARBA" id="ARBA00023136"/>
    </source>
</evidence>
<feature type="transmembrane region" description="Helical" evidence="6">
    <location>
        <begin position="154"/>
        <end position="174"/>
    </location>
</feature>
<keyword evidence="2 6" id="KW-0812">Transmembrane</keyword>
<keyword evidence="8" id="KW-1185">Reference proteome</keyword>
<dbReference type="Proteomes" id="UP000004318">
    <property type="component" value="Unassembled WGS sequence"/>
</dbReference>
<evidence type="ECO:0000256" key="3">
    <source>
        <dbReference type="ARBA" id="ARBA00022801"/>
    </source>
</evidence>
<feature type="transmembrane region" description="Helical" evidence="6">
    <location>
        <begin position="74"/>
        <end position="91"/>
    </location>
</feature>
<dbReference type="GO" id="GO:0016020">
    <property type="term" value="C:membrane"/>
    <property type="evidence" value="ECO:0007669"/>
    <property type="project" value="UniProtKB-SubCell"/>
</dbReference>
<name>A3TTU4_PSEBH</name>
<feature type="transmembrane region" description="Helical" evidence="6">
    <location>
        <begin position="128"/>
        <end position="147"/>
    </location>
</feature>
<evidence type="ECO:0000256" key="6">
    <source>
        <dbReference type="SAM" id="Phobius"/>
    </source>
</evidence>
<feature type="transmembrane region" description="Helical" evidence="6">
    <location>
        <begin position="103"/>
        <end position="122"/>
    </location>
</feature>
<comment type="caution">
    <text evidence="7">The sequence shown here is derived from an EMBL/GenBank/DDBJ whole genome shotgun (WGS) entry which is preliminary data.</text>
</comment>
<evidence type="ECO:0000313" key="7">
    <source>
        <dbReference type="EMBL" id="EAQ05071.1"/>
    </source>
</evidence>
<protein>
    <submittedName>
        <fullName evidence="7">Membrane protein, putative</fullName>
    </submittedName>
</protein>
<gene>
    <name evidence="7" type="ORF">OB2597_07295</name>
</gene>
<keyword evidence="4 6" id="KW-1133">Transmembrane helix</keyword>
<evidence type="ECO:0000256" key="2">
    <source>
        <dbReference type="ARBA" id="ARBA00022692"/>
    </source>
</evidence>
<keyword evidence="3" id="KW-0378">Hydrolase</keyword>
<evidence type="ECO:0000256" key="4">
    <source>
        <dbReference type="ARBA" id="ARBA00022989"/>
    </source>
</evidence>
<comment type="subcellular location">
    <subcellularLocation>
        <location evidence="1">Membrane</location>
        <topology evidence="1">Multi-pass membrane protein</topology>
    </subcellularLocation>
</comment>
<evidence type="ECO:0000256" key="1">
    <source>
        <dbReference type="ARBA" id="ARBA00004141"/>
    </source>
</evidence>
<dbReference type="STRING" id="252305.OB2597_07295"/>
<proteinExistence type="predicted"/>
<dbReference type="OrthoDB" id="277121at2"/>
<sequence>MDRSQTIDAYCERLGPEIWAEPWNAVTNLAFLLAALIVWRRADGLVPPRVLAVLLFAIGIGSGLWHTLAIPWTGAADVLPILLFVLTYIYFANRHYWRLSPAWATGATLLFLPYAAATVPLFSRLPGLGSSAAYAPIPLLIFGYAVALRHRLPAVARGLAAGAAILCLSILFRSLDDPLCGQWPRGTHYLWHLLNALMLGWMAEVLRRHLAGGGGGR</sequence>
<dbReference type="HOGENOM" id="CLU_068425_0_0_5"/>